<dbReference type="Pfam" id="PF13614">
    <property type="entry name" value="AAA_31"/>
    <property type="match status" value="1"/>
</dbReference>
<protein>
    <recommendedName>
        <fullName evidence="2">AAA domain-containing protein</fullName>
    </recommendedName>
</protein>
<dbReference type="Gene3D" id="3.40.50.300">
    <property type="entry name" value="P-loop containing nucleotide triphosphate hydrolases"/>
    <property type="match status" value="1"/>
</dbReference>
<accession>A0A2L0ESC4</accession>
<feature type="compositionally biased region" description="Low complexity" evidence="1">
    <location>
        <begin position="118"/>
        <end position="136"/>
    </location>
</feature>
<feature type="region of interest" description="Disordered" evidence="1">
    <location>
        <begin position="108"/>
        <end position="136"/>
    </location>
</feature>
<dbReference type="FunFam" id="3.40.50.300:FF:000285">
    <property type="entry name" value="Sporulation initiation inhibitor Soj"/>
    <property type="match status" value="1"/>
</dbReference>
<name>A0A2L0ESC4_SORCE</name>
<dbReference type="EMBL" id="CP012673">
    <property type="protein sequence ID" value="AUX42201.1"/>
    <property type="molecule type" value="Genomic_DNA"/>
</dbReference>
<evidence type="ECO:0000313" key="4">
    <source>
        <dbReference type="Proteomes" id="UP000238348"/>
    </source>
</evidence>
<dbReference type="InterPro" id="IPR027417">
    <property type="entry name" value="P-loop_NTPase"/>
</dbReference>
<feature type="domain" description="AAA" evidence="2">
    <location>
        <begin position="209"/>
        <end position="375"/>
    </location>
</feature>
<dbReference type="SUPFAM" id="SSF52540">
    <property type="entry name" value="P-loop containing nucleoside triphosphate hydrolases"/>
    <property type="match status" value="1"/>
</dbReference>
<evidence type="ECO:0000256" key="1">
    <source>
        <dbReference type="SAM" id="MobiDB-lite"/>
    </source>
</evidence>
<organism evidence="3 4">
    <name type="scientific">Sorangium cellulosum</name>
    <name type="common">Polyangium cellulosum</name>
    <dbReference type="NCBI Taxonomy" id="56"/>
    <lineage>
        <taxon>Bacteria</taxon>
        <taxon>Pseudomonadati</taxon>
        <taxon>Myxococcota</taxon>
        <taxon>Polyangia</taxon>
        <taxon>Polyangiales</taxon>
        <taxon>Polyangiaceae</taxon>
        <taxon>Sorangium</taxon>
    </lineage>
</organism>
<proteinExistence type="predicted"/>
<dbReference type="AlphaFoldDB" id="A0A2L0ESC4"/>
<dbReference type="PANTHER" id="PTHR13696:SF52">
    <property type="entry name" value="PARA FAMILY PROTEIN CT_582"/>
    <property type="match status" value="1"/>
</dbReference>
<sequence>MSGISETCSVCGSGFEVQFRYQMEEKDGGFSFFCSQKCLEKSHLGGEGGAALATCDACAKRFTPALVSQVLYVAGRRRYACSMGCRTQLVREANGVRLGEIAAAAAMPAEGPPEDAGEAPQAAGSPARAAGEARSAGAEGELAAPAVAAGPAAQGAAAVPAAAAAPAASVAGPAEPRVQGAVAVSVSPAAGGAKRPAQPPQRPAGVPRYLAVFNHKGGTGKTTTAVSVAAGLAARGKRVLLVDTDAQGNVSVSLGAGAERSLYHVLVMGLRVADATRTVRPNLDLLPSNETLAAAELYLAGRQNRDRVLSDRLSAAAAAYDYVVLDCSPSLSLMNQNALVFADSVLVPVACDYLSLVGVRQVIKTVKNVNALLHHPVQIWGVLPTFYDGRAKIAREAVGTMKQHFGERCLAPIRQAIKVKEAPAQGQTIFEYAQGTPASDDYLAVVDRIIESRERGVTGSEAGVLRDPASWSIGRANTATERPGAAAAGA</sequence>
<dbReference type="PANTHER" id="PTHR13696">
    <property type="entry name" value="P-LOOP CONTAINING NUCLEOSIDE TRIPHOSPHATE HYDROLASE"/>
    <property type="match status" value="1"/>
</dbReference>
<dbReference type="InterPro" id="IPR025669">
    <property type="entry name" value="AAA_dom"/>
</dbReference>
<evidence type="ECO:0000313" key="3">
    <source>
        <dbReference type="EMBL" id="AUX42201.1"/>
    </source>
</evidence>
<evidence type="ECO:0000259" key="2">
    <source>
        <dbReference type="Pfam" id="PF13614"/>
    </source>
</evidence>
<dbReference type="Proteomes" id="UP000238348">
    <property type="component" value="Chromosome"/>
</dbReference>
<dbReference type="RefSeq" id="WP_234023785.1">
    <property type="nucleotide sequence ID" value="NZ_CP012673.1"/>
</dbReference>
<dbReference type="CDD" id="cd02042">
    <property type="entry name" value="ParAB_family"/>
    <property type="match status" value="1"/>
</dbReference>
<reference evidence="3 4" key="1">
    <citation type="submission" date="2015-09" db="EMBL/GenBank/DDBJ databases">
        <title>Sorangium comparison.</title>
        <authorList>
            <person name="Zaburannyi N."/>
            <person name="Bunk B."/>
            <person name="Overmann J."/>
            <person name="Mueller R."/>
        </authorList>
    </citation>
    <scope>NUCLEOTIDE SEQUENCE [LARGE SCALE GENOMIC DNA]</scope>
    <source>
        <strain evidence="3 4">So ce26</strain>
    </source>
</reference>
<dbReference type="InterPro" id="IPR050678">
    <property type="entry name" value="DNA_Partitioning_ATPase"/>
</dbReference>
<gene>
    <name evidence="3" type="ORF">SOCE26_036280</name>
</gene>